<dbReference type="Pfam" id="PF00135">
    <property type="entry name" value="COesterase"/>
    <property type="match status" value="1"/>
</dbReference>
<dbReference type="PANTHER" id="PTHR43903">
    <property type="entry name" value="NEUROLIGIN"/>
    <property type="match status" value="1"/>
</dbReference>
<dbReference type="Gene3D" id="3.40.50.1820">
    <property type="entry name" value="alpha/beta hydrolase"/>
    <property type="match status" value="1"/>
</dbReference>
<proteinExistence type="inferred from homology"/>
<keyword evidence="6" id="KW-1185">Reference proteome</keyword>
<dbReference type="EMBL" id="JAIPUX010003776">
    <property type="protein sequence ID" value="KAH0619412.1"/>
    <property type="molecule type" value="Genomic_DNA"/>
</dbReference>
<comment type="similarity">
    <text evidence="1">Belongs to the type-B carboxylesterase/lipase family.</text>
</comment>
<accession>A0ABQ7SQ33</accession>
<reference evidence="5 6" key="1">
    <citation type="journal article" date="2022" name="Gigascience">
        <title>A chromosome-level genome assembly and annotation of the desert horned lizard, Phrynosoma platyrhinos, provides insight into chromosomal rearrangements among reptiles.</title>
        <authorList>
            <person name="Koochekian N."/>
            <person name="Ascanio A."/>
            <person name="Farleigh K."/>
            <person name="Card D.C."/>
            <person name="Schield D.R."/>
            <person name="Castoe T.A."/>
            <person name="Jezkova T."/>
        </authorList>
    </citation>
    <scope>NUCLEOTIDE SEQUENCE [LARGE SCALE GENOMIC DNA]</scope>
    <source>
        <strain evidence="5">NK-2021</strain>
    </source>
</reference>
<sequence>MMKVSTSKMTEISKNPPSDRVSHGNVAGPHKRARPPGPGPGPGPGPERERERERAAGLIMAGLLAALWAVSALGFLAAGSHGLTGVAPEVATKYGRLRGKQAEVKGTEKWVNVFLGVPFARPPTDSLRFSPPQPPESWDGVRNATAYPAV</sequence>
<gene>
    <name evidence="5" type="ORF">JD844_000024</name>
</gene>
<keyword evidence="3" id="KW-1133">Transmembrane helix</keyword>
<comment type="caution">
    <text evidence="5">The sequence shown here is derived from an EMBL/GenBank/DDBJ whole genome shotgun (WGS) entry which is preliminary data.</text>
</comment>
<evidence type="ECO:0000313" key="6">
    <source>
        <dbReference type="Proteomes" id="UP000826234"/>
    </source>
</evidence>
<keyword evidence="3" id="KW-0812">Transmembrane</keyword>
<name>A0ABQ7SQ33_PHRPL</name>
<evidence type="ECO:0000256" key="3">
    <source>
        <dbReference type="SAM" id="Phobius"/>
    </source>
</evidence>
<dbReference type="InterPro" id="IPR051093">
    <property type="entry name" value="Neuroligin/BSAL"/>
</dbReference>
<dbReference type="SUPFAM" id="SSF53474">
    <property type="entry name" value="alpha/beta-Hydrolases"/>
    <property type="match status" value="1"/>
</dbReference>
<evidence type="ECO:0000313" key="5">
    <source>
        <dbReference type="EMBL" id="KAH0619412.1"/>
    </source>
</evidence>
<feature type="transmembrane region" description="Helical" evidence="3">
    <location>
        <begin position="55"/>
        <end position="78"/>
    </location>
</feature>
<keyword evidence="3" id="KW-0472">Membrane</keyword>
<dbReference type="InterPro" id="IPR002018">
    <property type="entry name" value="CarbesteraseB"/>
</dbReference>
<protein>
    <recommendedName>
        <fullName evidence="4">Carboxylesterase type B domain-containing protein</fullName>
    </recommendedName>
</protein>
<feature type="region of interest" description="Disordered" evidence="2">
    <location>
        <begin position="1"/>
        <end position="54"/>
    </location>
</feature>
<feature type="compositionally biased region" description="Polar residues" evidence="2">
    <location>
        <begin position="1"/>
        <end position="16"/>
    </location>
</feature>
<feature type="region of interest" description="Disordered" evidence="2">
    <location>
        <begin position="126"/>
        <end position="150"/>
    </location>
</feature>
<organism evidence="5 6">
    <name type="scientific">Phrynosoma platyrhinos</name>
    <name type="common">Desert horned lizard</name>
    <dbReference type="NCBI Taxonomy" id="52577"/>
    <lineage>
        <taxon>Eukaryota</taxon>
        <taxon>Metazoa</taxon>
        <taxon>Chordata</taxon>
        <taxon>Craniata</taxon>
        <taxon>Vertebrata</taxon>
        <taxon>Euteleostomi</taxon>
        <taxon>Lepidosauria</taxon>
        <taxon>Squamata</taxon>
        <taxon>Bifurcata</taxon>
        <taxon>Unidentata</taxon>
        <taxon>Episquamata</taxon>
        <taxon>Toxicofera</taxon>
        <taxon>Iguania</taxon>
        <taxon>Phrynosomatidae</taxon>
        <taxon>Phrynosomatinae</taxon>
        <taxon>Phrynosoma</taxon>
    </lineage>
</organism>
<dbReference type="Proteomes" id="UP000826234">
    <property type="component" value="Unassembled WGS sequence"/>
</dbReference>
<evidence type="ECO:0000256" key="1">
    <source>
        <dbReference type="ARBA" id="ARBA00005964"/>
    </source>
</evidence>
<evidence type="ECO:0000259" key="4">
    <source>
        <dbReference type="Pfam" id="PF00135"/>
    </source>
</evidence>
<dbReference type="InterPro" id="IPR029058">
    <property type="entry name" value="AB_hydrolase_fold"/>
</dbReference>
<feature type="domain" description="Carboxylesterase type B" evidence="4">
    <location>
        <begin position="88"/>
        <end position="149"/>
    </location>
</feature>
<evidence type="ECO:0000256" key="2">
    <source>
        <dbReference type="SAM" id="MobiDB-lite"/>
    </source>
</evidence>
<feature type="compositionally biased region" description="Pro residues" evidence="2">
    <location>
        <begin position="35"/>
        <end position="45"/>
    </location>
</feature>